<proteinExistence type="predicted"/>
<comment type="subcellular location">
    <subcellularLocation>
        <location evidence="1">Cell membrane</location>
        <topology evidence="1">Multi-pass membrane protein</topology>
    </subcellularLocation>
</comment>
<evidence type="ECO:0000259" key="8">
    <source>
        <dbReference type="PROSITE" id="PS50850"/>
    </source>
</evidence>
<dbReference type="Proteomes" id="UP000321274">
    <property type="component" value="Unassembled WGS sequence"/>
</dbReference>
<feature type="transmembrane region" description="Helical" evidence="7">
    <location>
        <begin position="406"/>
        <end position="424"/>
    </location>
</feature>
<dbReference type="CDD" id="cd06173">
    <property type="entry name" value="MFS_MefA_like"/>
    <property type="match status" value="1"/>
</dbReference>
<dbReference type="Pfam" id="PF07690">
    <property type="entry name" value="MFS_1"/>
    <property type="match status" value="1"/>
</dbReference>
<evidence type="ECO:0000256" key="6">
    <source>
        <dbReference type="ARBA" id="ARBA00023136"/>
    </source>
</evidence>
<feature type="transmembrane region" description="Helical" evidence="7">
    <location>
        <begin position="295"/>
        <end position="316"/>
    </location>
</feature>
<protein>
    <submittedName>
        <fullName evidence="9">MFS transporter</fullName>
    </submittedName>
</protein>
<keyword evidence="2" id="KW-0813">Transport</keyword>
<feature type="transmembrane region" description="Helical" evidence="7">
    <location>
        <begin position="336"/>
        <end position="359"/>
    </location>
</feature>
<gene>
    <name evidence="9" type="primary">lplT</name>
    <name evidence="9" type="ORF">AJO04nite_06850</name>
</gene>
<evidence type="ECO:0000313" key="10">
    <source>
        <dbReference type="Proteomes" id="UP000321274"/>
    </source>
</evidence>
<organism evidence="9 10">
    <name type="scientific">Acinetobacter johnsonii</name>
    <dbReference type="NCBI Taxonomy" id="40214"/>
    <lineage>
        <taxon>Bacteria</taxon>
        <taxon>Pseudomonadati</taxon>
        <taxon>Pseudomonadota</taxon>
        <taxon>Gammaproteobacteria</taxon>
        <taxon>Moraxellales</taxon>
        <taxon>Moraxellaceae</taxon>
        <taxon>Acinetobacter</taxon>
    </lineage>
</organism>
<evidence type="ECO:0000256" key="2">
    <source>
        <dbReference type="ARBA" id="ARBA00022448"/>
    </source>
</evidence>
<dbReference type="GO" id="GO:0022857">
    <property type="term" value="F:transmembrane transporter activity"/>
    <property type="evidence" value="ECO:0007669"/>
    <property type="project" value="InterPro"/>
</dbReference>
<keyword evidence="6 7" id="KW-0472">Membrane</keyword>
<name>A0AAV3WCV4_ACIJO</name>
<feature type="transmembrane region" description="Helical" evidence="7">
    <location>
        <begin position="55"/>
        <end position="76"/>
    </location>
</feature>
<feature type="domain" description="Major facilitator superfamily (MFS) profile" evidence="8">
    <location>
        <begin position="12"/>
        <end position="427"/>
    </location>
</feature>
<feature type="transmembrane region" description="Helical" evidence="7">
    <location>
        <begin position="145"/>
        <end position="169"/>
    </location>
</feature>
<accession>A0AAV3WCV4</accession>
<dbReference type="PANTHER" id="PTHR43266:SF2">
    <property type="entry name" value="MAJOR FACILITATOR SUPERFAMILY (MFS) PROFILE DOMAIN-CONTAINING PROTEIN"/>
    <property type="match status" value="1"/>
</dbReference>
<evidence type="ECO:0000256" key="1">
    <source>
        <dbReference type="ARBA" id="ARBA00004651"/>
    </source>
</evidence>
<evidence type="ECO:0000256" key="4">
    <source>
        <dbReference type="ARBA" id="ARBA00022692"/>
    </source>
</evidence>
<evidence type="ECO:0000256" key="5">
    <source>
        <dbReference type="ARBA" id="ARBA00022989"/>
    </source>
</evidence>
<dbReference type="Gene3D" id="1.20.1250.20">
    <property type="entry name" value="MFS general substrate transporter like domains"/>
    <property type="match status" value="1"/>
</dbReference>
<dbReference type="SUPFAM" id="SSF103473">
    <property type="entry name" value="MFS general substrate transporter"/>
    <property type="match status" value="1"/>
</dbReference>
<dbReference type="InterPro" id="IPR011701">
    <property type="entry name" value="MFS"/>
</dbReference>
<evidence type="ECO:0000256" key="3">
    <source>
        <dbReference type="ARBA" id="ARBA00022475"/>
    </source>
</evidence>
<keyword evidence="3" id="KW-1003">Cell membrane</keyword>
<evidence type="ECO:0000313" key="9">
    <source>
        <dbReference type="EMBL" id="GEK43427.1"/>
    </source>
</evidence>
<dbReference type="InterPro" id="IPR036259">
    <property type="entry name" value="MFS_trans_sf"/>
</dbReference>
<comment type="caution">
    <text evidence="9">The sequence shown here is derived from an EMBL/GenBank/DDBJ whole genome shotgun (WGS) entry which is preliminary data.</text>
</comment>
<feature type="transmembrane region" description="Helical" evidence="7">
    <location>
        <begin position="175"/>
        <end position="197"/>
    </location>
</feature>
<dbReference type="RefSeq" id="WP_114836738.1">
    <property type="nucleotide sequence ID" value="NZ_BJUJ01000010.1"/>
</dbReference>
<dbReference type="PANTHER" id="PTHR43266">
    <property type="entry name" value="MACROLIDE-EFFLUX PROTEIN"/>
    <property type="match status" value="1"/>
</dbReference>
<dbReference type="AlphaFoldDB" id="A0AAV3WCV4"/>
<dbReference type="GO" id="GO:0005886">
    <property type="term" value="C:plasma membrane"/>
    <property type="evidence" value="ECO:0007669"/>
    <property type="project" value="UniProtKB-SubCell"/>
</dbReference>
<feature type="transmembrane region" description="Helical" evidence="7">
    <location>
        <begin position="226"/>
        <end position="244"/>
    </location>
</feature>
<dbReference type="PROSITE" id="PS50850">
    <property type="entry name" value="MFS"/>
    <property type="match status" value="1"/>
</dbReference>
<reference evidence="9 10" key="1">
    <citation type="submission" date="2019-07" db="EMBL/GenBank/DDBJ databases">
        <title>Whole genome shotgun sequence of Acinetobacter johnsonii NBRC 102197.</title>
        <authorList>
            <person name="Hosoyama A."/>
            <person name="Uohara A."/>
            <person name="Ohji S."/>
            <person name="Ichikawa N."/>
        </authorList>
    </citation>
    <scope>NUCLEOTIDE SEQUENCE [LARGE SCALE GENOMIC DNA]</scope>
    <source>
        <strain evidence="9 10">NBRC 102197</strain>
    </source>
</reference>
<keyword evidence="4 7" id="KW-0812">Transmembrane</keyword>
<dbReference type="EMBL" id="BJUJ01000010">
    <property type="protein sequence ID" value="GEK43427.1"/>
    <property type="molecule type" value="Genomic_DNA"/>
</dbReference>
<sequence>MKNNEHLLSTRRFLPMFITQFFGALNDNVYKQALLLVITYGWINQQAADVSTLNNLAALLFILPYFIFSATAGQIADKFERSQLIRGIKVLEIVIMLIGSAGFLLGHLWLLLLALFLMGTHSTFFGPIKYAILPEILKPNELMSGNALFQSGTSIAILIGMILGGAVISVSQGNLIWISLTVVIIAILGYLSSRFILKQQVSSPELKIDWNFFRTSFQTLKYAKSLPLIFMILLGNSWYWFYGATYLTQIPQLTQQNLHASENVVSLLLTFFSVGIGVGSLLCRRIGGSEVNIKMVPIGAIGLTLFAFYLALSLAFVPERTGAMMNVADMFNHGAIYYHVMLAVTLLGISGGFYIVPLYAMMQVYSPRSHRARVVAANNILNAVFMVSSAVFSIIILSVLKIDIKILFSITAVLSAGFTLWLLYRLKPMLKTVQPELED</sequence>
<evidence type="ECO:0000256" key="7">
    <source>
        <dbReference type="SAM" id="Phobius"/>
    </source>
</evidence>
<feature type="transmembrane region" description="Helical" evidence="7">
    <location>
        <begin position="380"/>
        <end position="400"/>
    </location>
</feature>
<keyword evidence="5 7" id="KW-1133">Transmembrane helix</keyword>
<dbReference type="InterPro" id="IPR020846">
    <property type="entry name" value="MFS_dom"/>
</dbReference>
<feature type="transmembrane region" description="Helical" evidence="7">
    <location>
        <begin position="264"/>
        <end position="283"/>
    </location>
</feature>